<accession>A0A9W7A7P1</accession>
<evidence type="ECO:0000313" key="2">
    <source>
        <dbReference type="Proteomes" id="UP001165122"/>
    </source>
</evidence>
<dbReference type="OrthoDB" id="186300at2759"/>
<evidence type="ECO:0000313" key="1">
    <source>
        <dbReference type="EMBL" id="GMH64991.1"/>
    </source>
</evidence>
<dbReference type="EMBL" id="BRXW01000548">
    <property type="protein sequence ID" value="GMH64991.1"/>
    <property type="molecule type" value="Genomic_DNA"/>
</dbReference>
<dbReference type="AlphaFoldDB" id="A0A9W7A7P1"/>
<organism evidence="1 2">
    <name type="scientific">Triparma laevis f. longispina</name>
    <dbReference type="NCBI Taxonomy" id="1714387"/>
    <lineage>
        <taxon>Eukaryota</taxon>
        <taxon>Sar</taxon>
        <taxon>Stramenopiles</taxon>
        <taxon>Ochrophyta</taxon>
        <taxon>Bolidophyceae</taxon>
        <taxon>Parmales</taxon>
        <taxon>Triparmaceae</taxon>
        <taxon>Triparma</taxon>
    </lineage>
</organism>
<name>A0A9W7A7P1_9STRA</name>
<gene>
    <name evidence="1" type="ORF">TrLO_g5255</name>
</gene>
<sequence length="147" mass="15979">MPATMPNLPSLPKYTVLSSSYATFKSTWAAGKNYRIVGAVEGLTETVAEKVVDLTSKYTKASSLSELDVVLRPALVTADLKVSPYIESGLTTGAEKKKQLEPVIDVARKVLPVQTALSLFAIFMGIFQKNMERVGKVMLIENPETTP</sequence>
<protein>
    <submittedName>
        <fullName evidence="1">Uncharacterized protein</fullName>
    </submittedName>
</protein>
<keyword evidence="2" id="KW-1185">Reference proteome</keyword>
<dbReference type="Proteomes" id="UP001165122">
    <property type="component" value="Unassembled WGS sequence"/>
</dbReference>
<reference evidence="2" key="1">
    <citation type="journal article" date="2023" name="Commun. Biol.">
        <title>Genome analysis of Parmales, the sister group of diatoms, reveals the evolutionary specialization of diatoms from phago-mixotrophs to photoautotrophs.</title>
        <authorList>
            <person name="Ban H."/>
            <person name="Sato S."/>
            <person name="Yoshikawa S."/>
            <person name="Yamada K."/>
            <person name="Nakamura Y."/>
            <person name="Ichinomiya M."/>
            <person name="Sato N."/>
            <person name="Blanc-Mathieu R."/>
            <person name="Endo H."/>
            <person name="Kuwata A."/>
            <person name="Ogata H."/>
        </authorList>
    </citation>
    <scope>NUCLEOTIDE SEQUENCE [LARGE SCALE GENOMIC DNA]</scope>
    <source>
        <strain evidence="2">NIES 3700</strain>
    </source>
</reference>
<comment type="caution">
    <text evidence="1">The sequence shown here is derived from an EMBL/GenBank/DDBJ whole genome shotgun (WGS) entry which is preliminary data.</text>
</comment>
<proteinExistence type="predicted"/>